<organism evidence="1 2">
    <name type="scientific">Diphasiastrum complanatum</name>
    <name type="common">Issler's clubmoss</name>
    <name type="synonym">Lycopodium complanatum</name>
    <dbReference type="NCBI Taxonomy" id="34168"/>
    <lineage>
        <taxon>Eukaryota</taxon>
        <taxon>Viridiplantae</taxon>
        <taxon>Streptophyta</taxon>
        <taxon>Embryophyta</taxon>
        <taxon>Tracheophyta</taxon>
        <taxon>Lycopodiopsida</taxon>
        <taxon>Lycopodiales</taxon>
        <taxon>Lycopodiaceae</taxon>
        <taxon>Lycopodioideae</taxon>
        <taxon>Diphasiastrum</taxon>
    </lineage>
</organism>
<dbReference type="EMBL" id="CM055114">
    <property type="protein sequence ID" value="KAJ7514440.1"/>
    <property type="molecule type" value="Genomic_DNA"/>
</dbReference>
<comment type="caution">
    <text evidence="1">The sequence shown here is derived from an EMBL/GenBank/DDBJ whole genome shotgun (WGS) entry which is preliminary data.</text>
</comment>
<reference evidence="2" key="1">
    <citation type="journal article" date="2024" name="Proc. Natl. Acad. Sci. U.S.A.">
        <title>Extraordinary preservation of gene collinearity over three hundred million years revealed in homosporous lycophytes.</title>
        <authorList>
            <person name="Li C."/>
            <person name="Wickell D."/>
            <person name="Kuo L.Y."/>
            <person name="Chen X."/>
            <person name="Nie B."/>
            <person name="Liao X."/>
            <person name="Peng D."/>
            <person name="Ji J."/>
            <person name="Jenkins J."/>
            <person name="Williams M."/>
            <person name="Shu S."/>
            <person name="Plott C."/>
            <person name="Barry K."/>
            <person name="Rajasekar S."/>
            <person name="Grimwood J."/>
            <person name="Han X."/>
            <person name="Sun S."/>
            <person name="Hou Z."/>
            <person name="He W."/>
            <person name="Dai G."/>
            <person name="Sun C."/>
            <person name="Schmutz J."/>
            <person name="Leebens-Mack J.H."/>
            <person name="Li F.W."/>
            <person name="Wang L."/>
        </authorList>
    </citation>
    <scope>NUCLEOTIDE SEQUENCE [LARGE SCALE GENOMIC DNA]</scope>
    <source>
        <strain evidence="2">cv. PW_Plant_1</strain>
    </source>
</reference>
<accession>A0ACC2AA62</accession>
<name>A0ACC2AA62_DIPCM</name>
<evidence type="ECO:0000313" key="2">
    <source>
        <dbReference type="Proteomes" id="UP001162992"/>
    </source>
</evidence>
<evidence type="ECO:0000313" key="1">
    <source>
        <dbReference type="EMBL" id="KAJ7514440.1"/>
    </source>
</evidence>
<protein>
    <submittedName>
        <fullName evidence="1">Uncharacterized protein</fullName>
    </submittedName>
</protein>
<proteinExistence type="predicted"/>
<gene>
    <name evidence="1" type="ORF">O6H91_23G044100</name>
</gene>
<dbReference type="Proteomes" id="UP001162992">
    <property type="component" value="Chromosome 23"/>
</dbReference>
<sequence length="115" mass="12833">MGIHCTPKGMTVLTVLQACKVAGKEIPRFCYHNRLSIARNCHMVCFGLASRESCVAMEGRGSDGGKSTCVCVCAQKKKKWLVCVVFFNIFFKTFFSFPLQEHDILCRQSVTFLAA</sequence>
<keyword evidence="2" id="KW-1185">Reference proteome</keyword>